<sequence length="23" mass="2436">MAAKLAMKMAAMFGGDSDDDEET</sequence>
<dbReference type="Proteomes" id="UP000188268">
    <property type="component" value="Unassembled WGS sequence"/>
</dbReference>
<organism evidence="1 2">
    <name type="scientific">Corchorus capsularis</name>
    <name type="common">Jute</name>
    <dbReference type="NCBI Taxonomy" id="210143"/>
    <lineage>
        <taxon>Eukaryota</taxon>
        <taxon>Viridiplantae</taxon>
        <taxon>Streptophyta</taxon>
        <taxon>Embryophyta</taxon>
        <taxon>Tracheophyta</taxon>
        <taxon>Spermatophyta</taxon>
        <taxon>Magnoliopsida</taxon>
        <taxon>eudicotyledons</taxon>
        <taxon>Gunneridae</taxon>
        <taxon>Pentapetalae</taxon>
        <taxon>rosids</taxon>
        <taxon>malvids</taxon>
        <taxon>Malvales</taxon>
        <taxon>Malvaceae</taxon>
        <taxon>Grewioideae</taxon>
        <taxon>Apeibeae</taxon>
        <taxon>Corchorus</taxon>
    </lineage>
</organism>
<reference evidence="1 2" key="1">
    <citation type="submission" date="2013-09" db="EMBL/GenBank/DDBJ databases">
        <title>Corchorus capsularis genome sequencing.</title>
        <authorList>
            <person name="Alam M."/>
            <person name="Haque M.S."/>
            <person name="Islam M.S."/>
            <person name="Emdad E.M."/>
            <person name="Islam M.M."/>
            <person name="Ahmed B."/>
            <person name="Halim A."/>
            <person name="Hossen Q.M.M."/>
            <person name="Hossain M.Z."/>
            <person name="Ahmed R."/>
            <person name="Khan M.M."/>
            <person name="Islam R."/>
            <person name="Rashid M.M."/>
            <person name="Khan S.A."/>
            <person name="Rahman M.S."/>
            <person name="Alam M."/>
        </authorList>
    </citation>
    <scope>NUCLEOTIDE SEQUENCE [LARGE SCALE GENOMIC DNA]</scope>
    <source>
        <strain evidence="2">cv. CVL-1</strain>
        <tissue evidence="1">Whole seedling</tissue>
    </source>
</reference>
<evidence type="ECO:0000313" key="2">
    <source>
        <dbReference type="Proteomes" id="UP000188268"/>
    </source>
</evidence>
<protein>
    <submittedName>
        <fullName evidence="1">Uncharacterized protein</fullName>
    </submittedName>
</protein>
<proteinExistence type="predicted"/>
<name>A0A1R3FUE3_COCAP</name>
<dbReference type="EMBL" id="AWWV01016503">
    <property type="protein sequence ID" value="OMO49360.1"/>
    <property type="molecule type" value="Genomic_DNA"/>
</dbReference>
<dbReference type="AlphaFoldDB" id="A0A1R3FUE3"/>
<accession>A0A1R3FUE3</accession>
<evidence type="ECO:0000313" key="1">
    <source>
        <dbReference type="EMBL" id="OMO49360.1"/>
    </source>
</evidence>
<gene>
    <name evidence="1" type="ORF">CCACVL1_31053</name>
</gene>
<dbReference type="Gramene" id="OMO49360">
    <property type="protein sequence ID" value="OMO49360"/>
    <property type="gene ID" value="CCACVL1_31053"/>
</dbReference>
<keyword evidence="2" id="KW-1185">Reference proteome</keyword>
<comment type="caution">
    <text evidence="1">The sequence shown here is derived from an EMBL/GenBank/DDBJ whole genome shotgun (WGS) entry which is preliminary data.</text>
</comment>